<keyword evidence="3" id="KW-1185">Reference proteome</keyword>
<dbReference type="Proteomes" id="UP000244722">
    <property type="component" value="Unassembled WGS sequence"/>
</dbReference>
<accession>A0A2T6ZHF3</accession>
<gene>
    <name evidence="2" type="ORF">B9Z19DRAFT_1132208</name>
</gene>
<sequence>MVNFGVVMADIMKKMGYMEKEIGRLRHHVSVLSKRNHWLELEAKEKDEEKEEVAEENAKVAEVAAGKDAVAAEVTLTEITEAEESVVGSGSSVMELDRSVEELSSRISDEDVLVDEKIVPLKVYDLEEKRRLSRELRALGVPARLRGQGAGGRSMGPIRGRGQNFVFGSEVSRGRRQFRERG</sequence>
<reference evidence="2 3" key="1">
    <citation type="submission" date="2017-04" db="EMBL/GenBank/DDBJ databases">
        <title>Draft genome sequence of Tuber borchii Vittad., a whitish edible truffle.</title>
        <authorList>
            <consortium name="DOE Joint Genome Institute"/>
            <person name="Murat C."/>
            <person name="Kuo A."/>
            <person name="Barry K.W."/>
            <person name="Clum A."/>
            <person name="Dockter R.B."/>
            <person name="Fauchery L."/>
            <person name="Iotti M."/>
            <person name="Kohler A."/>
            <person name="Labutti K."/>
            <person name="Lindquist E.A."/>
            <person name="Lipzen A."/>
            <person name="Ohm R.A."/>
            <person name="Wang M."/>
            <person name="Grigoriev I.V."/>
            <person name="Zambonelli A."/>
            <person name="Martin F.M."/>
        </authorList>
    </citation>
    <scope>NUCLEOTIDE SEQUENCE [LARGE SCALE GENOMIC DNA]</scope>
    <source>
        <strain evidence="2 3">Tbo3840</strain>
    </source>
</reference>
<dbReference type="AlphaFoldDB" id="A0A2T6ZHF3"/>
<evidence type="ECO:0000313" key="2">
    <source>
        <dbReference type="EMBL" id="PUU74928.1"/>
    </source>
</evidence>
<feature type="region of interest" description="Disordered" evidence="1">
    <location>
        <begin position="145"/>
        <end position="164"/>
    </location>
</feature>
<evidence type="ECO:0000313" key="3">
    <source>
        <dbReference type="Proteomes" id="UP000244722"/>
    </source>
</evidence>
<name>A0A2T6ZHF3_TUBBO</name>
<protein>
    <submittedName>
        <fullName evidence="2">Uncharacterized protein</fullName>
    </submittedName>
</protein>
<proteinExistence type="predicted"/>
<comment type="caution">
    <text evidence="2">The sequence shown here is derived from an EMBL/GenBank/DDBJ whole genome shotgun (WGS) entry which is preliminary data.</text>
</comment>
<dbReference type="EMBL" id="NESQ01000260">
    <property type="protein sequence ID" value="PUU74928.1"/>
    <property type="molecule type" value="Genomic_DNA"/>
</dbReference>
<organism evidence="2 3">
    <name type="scientific">Tuber borchii</name>
    <name type="common">White truffle</name>
    <dbReference type="NCBI Taxonomy" id="42251"/>
    <lineage>
        <taxon>Eukaryota</taxon>
        <taxon>Fungi</taxon>
        <taxon>Dikarya</taxon>
        <taxon>Ascomycota</taxon>
        <taxon>Pezizomycotina</taxon>
        <taxon>Pezizomycetes</taxon>
        <taxon>Pezizales</taxon>
        <taxon>Tuberaceae</taxon>
        <taxon>Tuber</taxon>
    </lineage>
</organism>
<evidence type="ECO:0000256" key="1">
    <source>
        <dbReference type="SAM" id="MobiDB-lite"/>
    </source>
</evidence>